<proteinExistence type="predicted"/>
<comment type="caution">
    <text evidence="1">The sequence shown here is derived from an EMBL/GenBank/DDBJ whole genome shotgun (WGS) entry which is preliminary data.</text>
</comment>
<evidence type="ECO:0000313" key="1">
    <source>
        <dbReference type="EMBL" id="KAG2223695.1"/>
    </source>
</evidence>
<reference evidence="1 2" key="1">
    <citation type="submission" date="2020-12" db="EMBL/GenBank/DDBJ databases">
        <title>Metabolic potential, ecology and presence of endohyphal bacteria is reflected in genomic diversity of Mucoromycotina.</title>
        <authorList>
            <person name="Muszewska A."/>
            <person name="Okrasinska A."/>
            <person name="Steczkiewicz K."/>
            <person name="Drgas O."/>
            <person name="Orlowska M."/>
            <person name="Perlinska-Lenart U."/>
            <person name="Aleksandrzak-Piekarczyk T."/>
            <person name="Szatraj K."/>
            <person name="Zielenkiewicz U."/>
            <person name="Pilsyk S."/>
            <person name="Malc E."/>
            <person name="Mieczkowski P."/>
            <person name="Kruszewska J.S."/>
            <person name="Biernat P."/>
            <person name="Pawlowska J."/>
        </authorList>
    </citation>
    <scope>NUCLEOTIDE SEQUENCE [LARGE SCALE GENOMIC DNA]</scope>
    <source>
        <strain evidence="1 2">CBS 142.35</strain>
    </source>
</reference>
<accession>A0A8H7S7R9</accession>
<dbReference type="PANTHER" id="PTHR37845:SF1">
    <property type="entry name" value="SEQUENCE ORPHAN"/>
    <property type="match status" value="1"/>
</dbReference>
<dbReference type="GO" id="GO:0005739">
    <property type="term" value="C:mitochondrion"/>
    <property type="evidence" value="ECO:0007669"/>
    <property type="project" value="TreeGrafter"/>
</dbReference>
<protein>
    <submittedName>
        <fullName evidence="1">Uncharacterized protein</fullName>
    </submittedName>
</protein>
<evidence type="ECO:0000313" key="2">
    <source>
        <dbReference type="Proteomes" id="UP000646827"/>
    </source>
</evidence>
<dbReference type="PANTHER" id="PTHR37845">
    <property type="entry name" value="SEQUENCE ORPHAN"/>
    <property type="match status" value="1"/>
</dbReference>
<dbReference type="Proteomes" id="UP000646827">
    <property type="component" value="Unassembled WGS sequence"/>
</dbReference>
<dbReference type="OrthoDB" id="275936at2759"/>
<sequence length="258" mass="28630">MEITKIEEQRLWKLYGIDFAAAATSSAMVSPFIAVVDRAIIENVNGKTPLGKGIVQGFKTIITRPLQFAGSTQFRLVFGLYFGTYLTANVVDTANEQLGITGTTAAWYKFIATSVMNMGVCIYKDRTFTRMFGVTTTRALPKFTYLCFAARDSMTVAASFNAPTYFASWLQENYSMDQRNSKVTAQLACPALIQFISTPIHLLGLDLYNRPNATSNQRVGLIRKEYFKSALARVGRIGPAFGIGGVGNTYFRGFRKYI</sequence>
<dbReference type="AlphaFoldDB" id="A0A8H7S7R9"/>
<name>A0A8H7S7R9_9FUNG</name>
<keyword evidence="2" id="KW-1185">Reference proteome</keyword>
<dbReference type="InterPro" id="IPR038781">
    <property type="entry name" value="C365.16-ike"/>
</dbReference>
<dbReference type="EMBL" id="JAEPRB010000056">
    <property type="protein sequence ID" value="KAG2223695.1"/>
    <property type="molecule type" value="Genomic_DNA"/>
</dbReference>
<organism evidence="1 2">
    <name type="scientific">Circinella minor</name>
    <dbReference type="NCBI Taxonomy" id="1195481"/>
    <lineage>
        <taxon>Eukaryota</taxon>
        <taxon>Fungi</taxon>
        <taxon>Fungi incertae sedis</taxon>
        <taxon>Mucoromycota</taxon>
        <taxon>Mucoromycotina</taxon>
        <taxon>Mucoromycetes</taxon>
        <taxon>Mucorales</taxon>
        <taxon>Lichtheimiaceae</taxon>
        <taxon>Circinella</taxon>
    </lineage>
</organism>
<gene>
    <name evidence="1" type="ORF">INT45_007273</name>
</gene>